<organism evidence="19 20">
    <name type="scientific">Coilia grayii</name>
    <name type="common">Gray's grenadier anchovy</name>
    <dbReference type="NCBI Taxonomy" id="363190"/>
    <lineage>
        <taxon>Eukaryota</taxon>
        <taxon>Metazoa</taxon>
        <taxon>Chordata</taxon>
        <taxon>Craniata</taxon>
        <taxon>Vertebrata</taxon>
        <taxon>Euteleostomi</taxon>
        <taxon>Actinopterygii</taxon>
        <taxon>Neopterygii</taxon>
        <taxon>Teleostei</taxon>
        <taxon>Clupei</taxon>
        <taxon>Clupeiformes</taxon>
        <taxon>Clupeoidei</taxon>
        <taxon>Engraulidae</taxon>
        <taxon>Coilinae</taxon>
        <taxon>Coilia</taxon>
    </lineage>
</organism>
<evidence type="ECO:0000256" key="4">
    <source>
        <dbReference type="ARBA" id="ARBA00022475"/>
    </source>
</evidence>
<feature type="domain" description="LRRC8 pannexin-like TM region" evidence="18">
    <location>
        <begin position="1"/>
        <end position="316"/>
    </location>
</feature>
<evidence type="ECO:0000256" key="2">
    <source>
        <dbReference type="ARBA" id="ARBA00010471"/>
    </source>
</evidence>
<keyword evidence="12" id="KW-0407">Ion channel</keyword>
<dbReference type="InterPro" id="IPR050216">
    <property type="entry name" value="LRR_domain-containing"/>
</dbReference>
<comment type="subcellular location">
    <subcellularLocation>
        <location evidence="1">Cell membrane</location>
        <topology evidence="1">Multi-pass membrane protein</topology>
    </subcellularLocation>
</comment>
<comment type="similarity">
    <text evidence="2">Belongs to the LRRC8 family.</text>
</comment>
<protein>
    <recommendedName>
        <fullName evidence="18">LRRC8 pannexin-like TM region domain-containing protein</fullName>
    </recommendedName>
</protein>
<dbReference type="SUPFAM" id="SSF52058">
    <property type="entry name" value="L domain-like"/>
    <property type="match status" value="2"/>
</dbReference>
<keyword evidence="9" id="KW-0406">Ion transport</keyword>
<keyword evidence="11" id="KW-1015">Disulfide bond</keyword>
<dbReference type="Gene3D" id="3.80.10.10">
    <property type="entry name" value="Ribonuclease Inhibitor"/>
    <property type="match status" value="3"/>
</dbReference>
<dbReference type="Pfam" id="PF13855">
    <property type="entry name" value="LRR_8"/>
    <property type="match status" value="2"/>
</dbReference>
<evidence type="ECO:0000256" key="13">
    <source>
        <dbReference type="ARBA" id="ARBA00024145"/>
    </source>
</evidence>
<keyword evidence="10 17" id="KW-0472">Membrane</keyword>
<evidence type="ECO:0000313" key="19">
    <source>
        <dbReference type="EMBL" id="KAL2090344.1"/>
    </source>
</evidence>
<keyword evidence="3" id="KW-0813">Transport</keyword>
<dbReference type="PROSITE" id="PS51450">
    <property type="entry name" value="LRR"/>
    <property type="match status" value="6"/>
</dbReference>
<feature type="transmembrane region" description="Helical" evidence="17">
    <location>
        <begin position="30"/>
        <end position="49"/>
    </location>
</feature>
<evidence type="ECO:0000256" key="5">
    <source>
        <dbReference type="ARBA" id="ARBA00022614"/>
    </source>
</evidence>
<evidence type="ECO:0000313" key="20">
    <source>
        <dbReference type="Proteomes" id="UP001591681"/>
    </source>
</evidence>
<reference evidence="19 20" key="1">
    <citation type="submission" date="2024-09" db="EMBL/GenBank/DDBJ databases">
        <title>A chromosome-level genome assembly of Gray's grenadier anchovy, Coilia grayii.</title>
        <authorList>
            <person name="Fu Z."/>
        </authorList>
    </citation>
    <scope>NUCLEOTIDE SEQUENCE [LARGE SCALE GENOMIC DNA]</scope>
    <source>
        <strain evidence="19">G4</strain>
        <tissue evidence="19">Muscle</tissue>
    </source>
</reference>
<feature type="transmembrane region" description="Helical" evidence="17">
    <location>
        <begin position="294"/>
        <end position="318"/>
    </location>
</feature>
<evidence type="ECO:0000256" key="9">
    <source>
        <dbReference type="ARBA" id="ARBA00023065"/>
    </source>
</evidence>
<keyword evidence="20" id="KW-1185">Reference proteome</keyword>
<evidence type="ECO:0000256" key="3">
    <source>
        <dbReference type="ARBA" id="ARBA00022448"/>
    </source>
</evidence>
<evidence type="ECO:0000256" key="12">
    <source>
        <dbReference type="ARBA" id="ARBA00023303"/>
    </source>
</evidence>
<dbReference type="GO" id="GO:0034220">
    <property type="term" value="P:monoatomic ion transmembrane transport"/>
    <property type="evidence" value="ECO:0007669"/>
    <property type="project" value="UniProtKB-KW"/>
</dbReference>
<comment type="catalytic activity">
    <reaction evidence="14">
        <text>taurine(out) = taurine(in)</text>
        <dbReference type="Rhea" id="RHEA:66328"/>
        <dbReference type="ChEBI" id="CHEBI:507393"/>
    </reaction>
</comment>
<dbReference type="InterPro" id="IPR021040">
    <property type="entry name" value="LRRC8_Pannexin-like"/>
</dbReference>
<name>A0ABD1JTZ5_9TELE</name>
<evidence type="ECO:0000256" key="14">
    <source>
        <dbReference type="ARBA" id="ARBA00024158"/>
    </source>
</evidence>
<evidence type="ECO:0000256" key="6">
    <source>
        <dbReference type="ARBA" id="ARBA00022692"/>
    </source>
</evidence>
<dbReference type="Proteomes" id="UP001591681">
    <property type="component" value="Unassembled WGS sequence"/>
</dbReference>
<comment type="catalytic activity">
    <reaction evidence="13">
        <text>iodide(out) = iodide(in)</text>
        <dbReference type="Rhea" id="RHEA:66324"/>
        <dbReference type="ChEBI" id="CHEBI:16382"/>
    </reaction>
</comment>
<dbReference type="InterPro" id="IPR003591">
    <property type="entry name" value="Leu-rich_rpt_typical-subtyp"/>
</dbReference>
<keyword evidence="7" id="KW-0677">Repeat</keyword>
<dbReference type="GO" id="GO:0005886">
    <property type="term" value="C:plasma membrane"/>
    <property type="evidence" value="ECO:0007669"/>
    <property type="project" value="UniProtKB-SubCell"/>
</dbReference>
<evidence type="ECO:0000256" key="1">
    <source>
        <dbReference type="ARBA" id="ARBA00004651"/>
    </source>
</evidence>
<gene>
    <name evidence="19" type="ORF">ACEWY4_015032</name>
</gene>
<feature type="transmembrane region" description="Helical" evidence="17">
    <location>
        <begin position="118"/>
        <end position="138"/>
    </location>
</feature>
<dbReference type="PANTHER" id="PTHR48051:SF65">
    <property type="entry name" value="LEUCINE RICH REPEAT CONTAINING 8 VRAC SUBUNIT B"/>
    <property type="match status" value="1"/>
</dbReference>
<dbReference type="PANTHER" id="PTHR48051">
    <property type="match status" value="1"/>
</dbReference>
<comment type="caution">
    <text evidence="19">The sequence shown here is derived from an EMBL/GenBank/DDBJ whole genome shotgun (WGS) entry which is preliminary data.</text>
</comment>
<evidence type="ECO:0000256" key="11">
    <source>
        <dbReference type="ARBA" id="ARBA00023157"/>
    </source>
</evidence>
<dbReference type="InterPro" id="IPR001611">
    <property type="entry name" value="Leu-rich_rpt"/>
</dbReference>
<comment type="catalytic activity">
    <reaction evidence="15">
        <text>chloride(in) = chloride(out)</text>
        <dbReference type="Rhea" id="RHEA:29823"/>
        <dbReference type="ChEBI" id="CHEBI:17996"/>
    </reaction>
</comment>
<dbReference type="Pfam" id="PF12534">
    <property type="entry name" value="Pannexin_like"/>
    <property type="match status" value="1"/>
</dbReference>
<keyword evidence="5" id="KW-0433">Leucine-rich repeat</keyword>
<dbReference type="EMBL" id="JBHFQA010000012">
    <property type="protein sequence ID" value="KAL2090344.1"/>
    <property type="molecule type" value="Genomic_DNA"/>
</dbReference>
<keyword evidence="4" id="KW-1003">Cell membrane</keyword>
<feature type="region of interest" description="Disordered" evidence="16">
    <location>
        <begin position="174"/>
        <end position="198"/>
    </location>
</feature>
<proteinExistence type="inferred from homology"/>
<evidence type="ECO:0000256" key="8">
    <source>
        <dbReference type="ARBA" id="ARBA00022989"/>
    </source>
</evidence>
<evidence type="ECO:0000256" key="16">
    <source>
        <dbReference type="SAM" id="MobiDB-lite"/>
    </source>
</evidence>
<accession>A0ABD1JTZ5</accession>
<dbReference type="AlphaFoldDB" id="A0ABD1JTZ5"/>
<evidence type="ECO:0000256" key="15">
    <source>
        <dbReference type="ARBA" id="ARBA00024167"/>
    </source>
</evidence>
<evidence type="ECO:0000256" key="17">
    <source>
        <dbReference type="SAM" id="Phobius"/>
    </source>
</evidence>
<dbReference type="SMART" id="SM00369">
    <property type="entry name" value="LRR_TYP"/>
    <property type="match status" value="7"/>
</dbReference>
<keyword evidence="8 17" id="KW-1133">Transmembrane helix</keyword>
<sequence length="818" mass="93325">MLSEVELKSLSNGQSLYRVLQPWWDVFNHYLSIMMCMVATLGCTLQLTLRRFICVPCQMTTDGICENAYVPRHTLPNASFPKFYIPPAPSAVYRLDLQQYSYIDAMCYEHQLHWFAKFFPYVVMLQTVVLVVISNFWFKYPSTSARLVHFVSILHKCFDSPWTTRALSETVVEQGGGTQPSASVIDPVAKASTSSEDRKTLGMEPISVLDKREGEQAKAIFEKVKKLKVHVEDKDIVYHLYMKQIVAKMLVLAVSLAYVPQAAMRITFEVDCEVDPRALMPYQSFHCIHSLATIFWLLSLVYTAMIILYSLTCFYSFWWMIRNSLRHYSFDSVREDSIYSDIPDVKNDFAFILHLLDQYNPLFSKRFSVFLSEVSEKKLRQLNLNNLWPLEKLNQKVVKNAKDQLELHLMLLSGVPGAVFELQDLEVLKLQLIPEARFPQKLSQLTHLTELWLDHTPATIDPMALSFLSQNLRILKLKFTEAEKAPTWVFNLCSLAELHLYGNLFLEEHSAFVSSLPKLKNLKVLFLKCSVTMMPKVVAGSLTSLQTLIVDNEGTQLLALQNLKTMQNLTCLKLINCDLQRIPSSIFSLTNLQEIDLEGNDLKTIEEVLSFQHIPRLFTLKMKHNSITYIPVHIGVLESLEQLHLSHNHIKTVPSQLFLCTRLYYLDLSHNSITFIPGEIQNLRRLQYLNIGNNNIDVIPEEIFHCRTLQSLLLDHNNLSTIPSQVSELTNLSLLDLCGNQLESLPAELEECLGLRPGGLQVEEVLFNSLPPSIKEGFQRPDKDHPLKASESDVVLNTSCNLVICNTGHGDSGITYSV</sequence>
<evidence type="ECO:0000259" key="18">
    <source>
        <dbReference type="Pfam" id="PF12534"/>
    </source>
</evidence>
<dbReference type="InterPro" id="IPR032675">
    <property type="entry name" value="LRR_dom_sf"/>
</dbReference>
<keyword evidence="6 17" id="KW-0812">Transmembrane</keyword>
<evidence type="ECO:0000256" key="7">
    <source>
        <dbReference type="ARBA" id="ARBA00022737"/>
    </source>
</evidence>
<evidence type="ECO:0000256" key="10">
    <source>
        <dbReference type="ARBA" id="ARBA00023136"/>
    </source>
</evidence>